<proteinExistence type="predicted"/>
<protein>
    <submittedName>
        <fullName evidence="3">Ser/Thr protein kinase RdoA involved in Cpx stress response, MazF antagonist</fullName>
    </submittedName>
</protein>
<dbReference type="EMBL" id="LN614830">
    <property type="protein sequence ID" value="CEG59532.1"/>
    <property type="molecule type" value="Genomic_DNA"/>
</dbReference>
<dbReference type="SUPFAM" id="SSF56112">
    <property type="entry name" value="Protein kinase-like (PK-like)"/>
    <property type="match status" value="1"/>
</dbReference>
<keyword evidence="5" id="KW-1185">Reference proteome</keyword>
<evidence type="ECO:0000313" key="4">
    <source>
        <dbReference type="Proteomes" id="UP000032414"/>
    </source>
</evidence>
<evidence type="ECO:0000313" key="3">
    <source>
        <dbReference type="EMBL" id="SCX92833.1"/>
    </source>
</evidence>
<dbReference type="Proteomes" id="UP000182998">
    <property type="component" value="Unassembled WGS sequence"/>
</dbReference>
<reference evidence="2" key="2">
    <citation type="submission" date="2014-09" db="EMBL/GenBank/DDBJ databases">
        <authorList>
            <person name="GOMEZ-VALERO Laura"/>
        </authorList>
    </citation>
    <scope>NUCLEOTIDE SEQUENCE</scope>
    <source>
        <strain evidence="2">ATCC33218</strain>
    </source>
</reference>
<evidence type="ECO:0000259" key="1">
    <source>
        <dbReference type="Pfam" id="PF01636"/>
    </source>
</evidence>
<dbReference type="Pfam" id="PF01636">
    <property type="entry name" value="APH"/>
    <property type="match status" value="1"/>
</dbReference>
<keyword evidence="3" id="KW-0808">Transferase</keyword>
<reference evidence="3 5" key="3">
    <citation type="submission" date="2016-10" db="EMBL/GenBank/DDBJ databases">
        <authorList>
            <person name="Varghese N."/>
            <person name="Submissions S."/>
        </authorList>
    </citation>
    <scope>NUCLEOTIDE SEQUENCE [LARGE SCALE GENOMIC DNA]</scope>
    <source>
        <strain evidence="3 5">ATCC 33218</strain>
    </source>
</reference>
<sequence>MNNPIAFYKDKFDLQEATFLKIEHKDALVAIVYKINQANHKEYILKICPRYPDYLCEIYFLNNLVNKLPVPHIYKTIDQTEDTYGAILMEYLPGNLPKKTDLTRALMFEIGALLAKIHSNKVVGYGNLTQSNLLSLNPTSYFTLKFEEGIAECSNNMPGKLLNSCCHFYNQHVHLLGSVDGPCITHRDFRPGNILVNKGKVSGIIDWSSARGSFAEEDFCSLELGEWTNNPELKINFLKGYESIRKVPDYFKVMPCLLLSKAIATIGFTVKTGTWSNKNARLYQRSRRLLERILEIN</sequence>
<accession>A0A098GC40</accession>
<dbReference type="KEGG" id="tmc:LMI_0166"/>
<feature type="domain" description="Aminoglycoside phosphotransferase" evidence="1">
    <location>
        <begin position="32"/>
        <end position="242"/>
    </location>
</feature>
<dbReference type="STRING" id="451.B6N58_00775"/>
<dbReference type="Proteomes" id="UP000032414">
    <property type="component" value="Chromosome I"/>
</dbReference>
<evidence type="ECO:0000313" key="5">
    <source>
        <dbReference type="Proteomes" id="UP000182998"/>
    </source>
</evidence>
<dbReference type="HOGENOM" id="CLU_949443_0_0_6"/>
<keyword evidence="3" id="KW-0418">Kinase</keyword>
<dbReference type="PATRIC" id="fig|451.8.peg.679"/>
<dbReference type="OrthoDB" id="9799092at2"/>
<dbReference type="RefSeq" id="WP_052679401.1">
    <property type="nucleotide sequence ID" value="NZ_CP020614.1"/>
</dbReference>
<dbReference type="EMBL" id="FMVN01000002">
    <property type="protein sequence ID" value="SCX92833.1"/>
    <property type="molecule type" value="Genomic_DNA"/>
</dbReference>
<dbReference type="Gene3D" id="3.90.1200.10">
    <property type="match status" value="1"/>
</dbReference>
<organism evidence="2 4">
    <name type="scientific">Legionella micdadei</name>
    <name type="common">Tatlockia micdadei</name>
    <dbReference type="NCBI Taxonomy" id="451"/>
    <lineage>
        <taxon>Bacteria</taxon>
        <taxon>Pseudomonadati</taxon>
        <taxon>Pseudomonadota</taxon>
        <taxon>Gammaproteobacteria</taxon>
        <taxon>Legionellales</taxon>
        <taxon>Legionellaceae</taxon>
        <taxon>Legionella</taxon>
    </lineage>
</organism>
<dbReference type="InterPro" id="IPR051678">
    <property type="entry name" value="AGP_Transferase"/>
</dbReference>
<dbReference type="InterPro" id="IPR011009">
    <property type="entry name" value="Kinase-like_dom_sf"/>
</dbReference>
<dbReference type="AlphaFoldDB" id="A0A098GC40"/>
<evidence type="ECO:0000313" key="2">
    <source>
        <dbReference type="EMBL" id="CEG59532.1"/>
    </source>
</evidence>
<reference evidence="4" key="1">
    <citation type="submission" date="2014-09" db="EMBL/GenBank/DDBJ databases">
        <authorList>
            <person name="Gomez-Valero L."/>
        </authorList>
    </citation>
    <scope>NUCLEOTIDE SEQUENCE [LARGE SCALE GENOMIC DNA]</scope>
    <source>
        <strain evidence="4">ATCC33218</strain>
    </source>
</reference>
<dbReference type="PANTHER" id="PTHR21310">
    <property type="entry name" value="AMINOGLYCOSIDE PHOSPHOTRANSFERASE-RELATED-RELATED"/>
    <property type="match status" value="1"/>
</dbReference>
<dbReference type="InterPro" id="IPR002575">
    <property type="entry name" value="Aminoglycoside_PTrfase"/>
</dbReference>
<name>A0A098GC40_LEGMI</name>
<gene>
    <name evidence="2" type="ORF">LMI_0166</name>
    <name evidence="3" type="ORF">SAMN02982997_00400</name>
</gene>
<dbReference type="GO" id="GO:0016301">
    <property type="term" value="F:kinase activity"/>
    <property type="evidence" value="ECO:0007669"/>
    <property type="project" value="UniProtKB-KW"/>
</dbReference>